<dbReference type="Proteomes" id="UP000010552">
    <property type="component" value="Unassembled WGS sequence"/>
</dbReference>
<evidence type="ECO:0000313" key="2">
    <source>
        <dbReference type="EMBL" id="ELK04332.1"/>
    </source>
</evidence>
<gene>
    <name evidence="2" type="ORF">PAL_GLEAN10024559</name>
</gene>
<dbReference type="AlphaFoldDB" id="L5JZ30"/>
<feature type="compositionally biased region" description="Basic and acidic residues" evidence="1">
    <location>
        <begin position="10"/>
        <end position="21"/>
    </location>
</feature>
<reference evidence="3" key="1">
    <citation type="journal article" date="2013" name="Science">
        <title>Comparative analysis of bat genomes provides insight into the evolution of flight and immunity.</title>
        <authorList>
            <person name="Zhang G."/>
            <person name="Cowled C."/>
            <person name="Shi Z."/>
            <person name="Huang Z."/>
            <person name="Bishop-Lilly K.A."/>
            <person name="Fang X."/>
            <person name="Wynne J.W."/>
            <person name="Xiong Z."/>
            <person name="Baker M.L."/>
            <person name="Zhao W."/>
            <person name="Tachedjian M."/>
            <person name="Zhu Y."/>
            <person name="Zhou P."/>
            <person name="Jiang X."/>
            <person name="Ng J."/>
            <person name="Yang L."/>
            <person name="Wu L."/>
            <person name="Xiao J."/>
            <person name="Feng Y."/>
            <person name="Chen Y."/>
            <person name="Sun X."/>
            <person name="Zhang Y."/>
            <person name="Marsh G.A."/>
            <person name="Crameri G."/>
            <person name="Broder C.C."/>
            <person name="Frey K.G."/>
            <person name="Wang L.F."/>
            <person name="Wang J."/>
        </authorList>
    </citation>
    <scope>NUCLEOTIDE SEQUENCE [LARGE SCALE GENOMIC DNA]</scope>
</reference>
<evidence type="ECO:0000256" key="1">
    <source>
        <dbReference type="SAM" id="MobiDB-lite"/>
    </source>
</evidence>
<keyword evidence="3" id="KW-1185">Reference proteome</keyword>
<sequence length="59" mass="6192">MRPVGGGDPCRADLGTEDKQSPHPRPWLSLRPDSTHAEQATNPSSQGAVSEVTIAVPDA</sequence>
<dbReference type="EMBL" id="KB031072">
    <property type="protein sequence ID" value="ELK04332.1"/>
    <property type="molecule type" value="Genomic_DNA"/>
</dbReference>
<name>L5JZ30_PTEAL</name>
<feature type="region of interest" description="Disordered" evidence="1">
    <location>
        <begin position="1"/>
        <end position="59"/>
    </location>
</feature>
<feature type="compositionally biased region" description="Polar residues" evidence="1">
    <location>
        <begin position="37"/>
        <end position="48"/>
    </location>
</feature>
<evidence type="ECO:0000313" key="3">
    <source>
        <dbReference type="Proteomes" id="UP000010552"/>
    </source>
</evidence>
<protein>
    <submittedName>
        <fullName evidence="2">Uncharacterized protein</fullName>
    </submittedName>
</protein>
<accession>L5JZ30</accession>
<proteinExistence type="predicted"/>
<dbReference type="InParanoid" id="L5JZ30"/>
<organism evidence="2 3">
    <name type="scientific">Pteropus alecto</name>
    <name type="common">Black flying fox</name>
    <dbReference type="NCBI Taxonomy" id="9402"/>
    <lineage>
        <taxon>Eukaryota</taxon>
        <taxon>Metazoa</taxon>
        <taxon>Chordata</taxon>
        <taxon>Craniata</taxon>
        <taxon>Vertebrata</taxon>
        <taxon>Euteleostomi</taxon>
        <taxon>Mammalia</taxon>
        <taxon>Eutheria</taxon>
        <taxon>Laurasiatheria</taxon>
        <taxon>Chiroptera</taxon>
        <taxon>Yinpterochiroptera</taxon>
        <taxon>Pteropodoidea</taxon>
        <taxon>Pteropodidae</taxon>
        <taxon>Pteropodinae</taxon>
        <taxon>Pteropus</taxon>
    </lineage>
</organism>